<dbReference type="PANTHER" id="PTHR34704">
    <property type="entry name" value="ATPASE"/>
    <property type="match status" value="1"/>
</dbReference>
<gene>
    <name evidence="2" type="ORF">SAMN03080599_00193</name>
</gene>
<dbReference type="Gene3D" id="3.40.1350.10">
    <property type="match status" value="1"/>
</dbReference>
<dbReference type="GO" id="GO:0003676">
    <property type="term" value="F:nucleic acid binding"/>
    <property type="evidence" value="ECO:0007669"/>
    <property type="project" value="InterPro"/>
</dbReference>
<dbReference type="Pfam" id="PF03008">
    <property type="entry name" value="DUF234"/>
    <property type="match status" value="1"/>
</dbReference>
<feature type="domain" description="DUF234" evidence="1">
    <location>
        <begin position="6"/>
        <end position="93"/>
    </location>
</feature>
<organism evidence="2 3">
    <name type="scientific">Acidaminobacter hydrogenoformans DSM 2784</name>
    <dbReference type="NCBI Taxonomy" id="1120920"/>
    <lineage>
        <taxon>Bacteria</taxon>
        <taxon>Bacillati</taxon>
        <taxon>Bacillota</taxon>
        <taxon>Clostridia</taxon>
        <taxon>Peptostreptococcales</taxon>
        <taxon>Acidaminobacteraceae</taxon>
        <taxon>Acidaminobacter</taxon>
    </lineage>
</organism>
<dbReference type="EMBL" id="FMWL01000001">
    <property type="protein sequence ID" value="SCZ76352.1"/>
    <property type="molecule type" value="Genomic_DNA"/>
</dbReference>
<dbReference type="InterPro" id="IPR004256">
    <property type="entry name" value="DUF234"/>
</dbReference>
<dbReference type="InterPro" id="IPR011335">
    <property type="entry name" value="Restrct_endonuc-II-like"/>
</dbReference>
<name>A0A1G5RQI6_9FIRM</name>
<evidence type="ECO:0000313" key="3">
    <source>
        <dbReference type="Proteomes" id="UP000199208"/>
    </source>
</evidence>
<dbReference type="OrthoDB" id="9813134at2"/>
<keyword evidence="3" id="KW-1185">Reference proteome</keyword>
<dbReference type="PANTHER" id="PTHR34704:SF1">
    <property type="entry name" value="ATPASE"/>
    <property type="match status" value="1"/>
</dbReference>
<dbReference type="AlphaFoldDB" id="A0A1G5RQI6"/>
<dbReference type="SUPFAM" id="SSF52980">
    <property type="entry name" value="Restriction endonuclease-like"/>
    <property type="match status" value="1"/>
</dbReference>
<evidence type="ECO:0000259" key="1">
    <source>
        <dbReference type="Pfam" id="PF03008"/>
    </source>
</evidence>
<protein>
    <recommendedName>
        <fullName evidence="1">DUF234 domain-containing protein</fullName>
    </recommendedName>
</protein>
<sequence>MPSCLSLISMGMGDNAWKDVIQPGLDGYMGSTYENICLQYIQREVREGRITPTYLTYGRWWGNNPDRKREEEVDVVAVTSTHILVGECKWRNESMGTETLDVLKTRDELIRKDREIQYVLFSKYGFSDALIKLAKKEHVLLLRAEALV</sequence>
<reference evidence="2 3" key="1">
    <citation type="submission" date="2016-10" db="EMBL/GenBank/DDBJ databases">
        <authorList>
            <person name="de Groot N.N."/>
        </authorList>
    </citation>
    <scope>NUCLEOTIDE SEQUENCE [LARGE SCALE GENOMIC DNA]</scope>
    <source>
        <strain evidence="2 3">DSM 2784</strain>
    </source>
</reference>
<dbReference type="STRING" id="1120920.SAMN03080599_00193"/>
<dbReference type="Proteomes" id="UP000199208">
    <property type="component" value="Unassembled WGS sequence"/>
</dbReference>
<proteinExistence type="predicted"/>
<accession>A0A1G5RQI6</accession>
<dbReference type="InterPro" id="IPR011856">
    <property type="entry name" value="tRNA_endonuc-like_dom_sf"/>
</dbReference>
<evidence type="ECO:0000313" key="2">
    <source>
        <dbReference type="EMBL" id="SCZ76352.1"/>
    </source>
</evidence>